<organism evidence="3">
    <name type="scientific">Naegleria gruberi</name>
    <name type="common">Amoeba</name>
    <dbReference type="NCBI Taxonomy" id="5762"/>
    <lineage>
        <taxon>Eukaryota</taxon>
        <taxon>Discoba</taxon>
        <taxon>Heterolobosea</taxon>
        <taxon>Tetramitia</taxon>
        <taxon>Eutetramitia</taxon>
        <taxon>Vahlkampfiidae</taxon>
        <taxon>Naegleria</taxon>
    </lineage>
</organism>
<evidence type="ECO:0000313" key="3">
    <source>
        <dbReference type="Proteomes" id="UP000006671"/>
    </source>
</evidence>
<dbReference type="EMBL" id="GG738867">
    <property type="protein sequence ID" value="EFC44660.1"/>
    <property type="molecule type" value="Genomic_DNA"/>
</dbReference>
<sequence>MFCEGNSDFAWSLKLLENYLMKMQTIHNFGLKRGKLILDQLKSEGEICKLFCGSIDENRSTLKRCMALCLKYRYGYDELDSDFLVYLPVNCLGKQEEEWPIEIVYFKKIIRKVEKEWARLENASIILVHGYVDVNGNITIFNVENITKRPKSIIVYKKLKPMDIETQFKSSDSNALDFLSKFIGNLEKPDHLLGKSSIVASQEFIIPKRRLKILSTQSYWTVNMEPFKCQYRVLYEELADSFDFAVKYDIIYLIIFSVYVYCNAVKSVGFFQYRHTSNLLRIPFSGDWNIGLKFVMSLGLLGCQAVFGLMIFSLSVNLFPYYPKHMGSILFILNTLCYFTEIDLGRFNEGNTLKSWTNILAPVELCHNIILYAAFAEKCNVRRMLYWIKHATNSSLHFISKKVRGIIKSTLFNNTESK</sequence>
<keyword evidence="3" id="KW-1185">Reference proteome</keyword>
<dbReference type="VEuPathDB" id="AmoebaDB:NAEGRDRAFT_67388"/>
<reference evidence="2 3" key="1">
    <citation type="journal article" date="2010" name="Cell">
        <title>The genome of Naegleria gruberi illuminates early eukaryotic versatility.</title>
        <authorList>
            <person name="Fritz-Laylin L.K."/>
            <person name="Prochnik S.E."/>
            <person name="Ginger M.L."/>
            <person name="Dacks J.B."/>
            <person name="Carpenter M.L."/>
            <person name="Field M.C."/>
            <person name="Kuo A."/>
            <person name="Paredez A."/>
            <person name="Chapman J."/>
            <person name="Pham J."/>
            <person name="Shu S."/>
            <person name="Neupane R."/>
            <person name="Cipriano M."/>
            <person name="Mancuso J."/>
            <person name="Tu H."/>
            <person name="Salamov A."/>
            <person name="Lindquist E."/>
            <person name="Shapiro H."/>
            <person name="Lucas S."/>
            <person name="Grigoriev I.V."/>
            <person name="Cande W.Z."/>
            <person name="Fulton C."/>
            <person name="Rokhsar D.S."/>
            <person name="Dawson S.C."/>
        </authorList>
    </citation>
    <scope>NUCLEOTIDE SEQUENCE [LARGE SCALE GENOMIC DNA]</scope>
    <source>
        <strain evidence="2 3">NEG-M</strain>
    </source>
</reference>
<dbReference type="Proteomes" id="UP000006671">
    <property type="component" value="Unassembled WGS sequence"/>
</dbReference>
<dbReference type="AlphaFoldDB" id="D2VET6"/>
<keyword evidence="1" id="KW-0812">Transmembrane</keyword>
<feature type="transmembrane region" description="Helical" evidence="1">
    <location>
        <begin position="294"/>
        <end position="319"/>
    </location>
</feature>
<gene>
    <name evidence="2" type="ORF">NAEGRDRAFT_67388</name>
</gene>
<name>D2VET6_NAEGR</name>
<dbReference type="GeneID" id="8848758"/>
<dbReference type="RefSeq" id="XP_002677404.1">
    <property type="nucleotide sequence ID" value="XM_002677358.1"/>
</dbReference>
<proteinExistence type="predicted"/>
<accession>D2VET6</accession>
<evidence type="ECO:0000256" key="1">
    <source>
        <dbReference type="SAM" id="Phobius"/>
    </source>
</evidence>
<protein>
    <submittedName>
        <fullName evidence="2">Predicted protein</fullName>
    </submittedName>
</protein>
<evidence type="ECO:0000313" key="2">
    <source>
        <dbReference type="EMBL" id="EFC44660.1"/>
    </source>
</evidence>
<dbReference type="InParanoid" id="D2VET6"/>
<keyword evidence="1" id="KW-1133">Transmembrane helix</keyword>
<feature type="transmembrane region" description="Helical" evidence="1">
    <location>
        <begin position="250"/>
        <end position="273"/>
    </location>
</feature>
<dbReference type="KEGG" id="ngr:NAEGRDRAFT_67388"/>
<keyword evidence="1" id="KW-0472">Membrane</keyword>